<feature type="domain" description="GST N-terminal" evidence="1">
    <location>
        <begin position="4"/>
        <end position="82"/>
    </location>
</feature>
<dbReference type="SUPFAM" id="SSF47616">
    <property type="entry name" value="GST C-terminal domain-like"/>
    <property type="match status" value="1"/>
</dbReference>
<dbReference type="PANTHER" id="PTHR43968">
    <property type="match status" value="1"/>
</dbReference>
<organism evidence="3 4">
    <name type="scientific">Halocynthiibacter halioticoli</name>
    <dbReference type="NCBI Taxonomy" id="2986804"/>
    <lineage>
        <taxon>Bacteria</taxon>
        <taxon>Pseudomonadati</taxon>
        <taxon>Pseudomonadota</taxon>
        <taxon>Alphaproteobacteria</taxon>
        <taxon>Rhodobacterales</taxon>
        <taxon>Paracoccaceae</taxon>
        <taxon>Halocynthiibacter</taxon>
    </lineage>
</organism>
<dbReference type="InterPro" id="IPR010987">
    <property type="entry name" value="Glutathione-S-Trfase_C-like"/>
</dbReference>
<dbReference type="InterPro" id="IPR036249">
    <property type="entry name" value="Thioredoxin-like_sf"/>
</dbReference>
<sequence>MTDHSAILYSFRRCPYAMRARLALASAGIKCELREILLRDKPEEMLAASPKGTVPVLIAEGEVIDESLDIMLWSLKRHDPEAWLDVPNEAFALIERSDTEFKTALDRYKYATRYEDADRETEREKAAVFLRDLDQRLSENAFLFGETRTIADMATVTFVRQYANVDRAWFDTQDWPHLLRWLEEFLASERFAKIMVKHPVWQSGTKGIDFP</sequence>
<dbReference type="InterPro" id="IPR004045">
    <property type="entry name" value="Glutathione_S-Trfase_N"/>
</dbReference>
<dbReference type="CDD" id="cd03060">
    <property type="entry name" value="GST_N_Omega_like"/>
    <property type="match status" value="1"/>
</dbReference>
<dbReference type="SUPFAM" id="SSF52833">
    <property type="entry name" value="Thioredoxin-like"/>
    <property type="match status" value="1"/>
</dbReference>
<keyword evidence="4" id="KW-1185">Reference proteome</keyword>
<evidence type="ECO:0000259" key="2">
    <source>
        <dbReference type="PROSITE" id="PS50405"/>
    </source>
</evidence>
<dbReference type="PROSITE" id="PS51354">
    <property type="entry name" value="GLUTAREDOXIN_2"/>
    <property type="match status" value="1"/>
</dbReference>
<dbReference type="Proteomes" id="UP001208041">
    <property type="component" value="Unassembled WGS sequence"/>
</dbReference>
<dbReference type="PANTHER" id="PTHR43968:SF6">
    <property type="entry name" value="GLUTATHIONE S-TRANSFERASE OMEGA"/>
    <property type="match status" value="1"/>
</dbReference>
<dbReference type="Pfam" id="PF13417">
    <property type="entry name" value="GST_N_3"/>
    <property type="match status" value="1"/>
</dbReference>
<comment type="caution">
    <text evidence="3">The sequence shown here is derived from an EMBL/GenBank/DDBJ whole genome shotgun (WGS) entry which is preliminary data.</text>
</comment>
<dbReference type="AlphaFoldDB" id="A0AAE3LQ47"/>
<dbReference type="GO" id="GO:0005737">
    <property type="term" value="C:cytoplasm"/>
    <property type="evidence" value="ECO:0007669"/>
    <property type="project" value="TreeGrafter"/>
</dbReference>
<evidence type="ECO:0000259" key="1">
    <source>
        <dbReference type="PROSITE" id="PS50404"/>
    </source>
</evidence>
<evidence type="ECO:0000313" key="4">
    <source>
        <dbReference type="Proteomes" id="UP001208041"/>
    </source>
</evidence>
<evidence type="ECO:0000313" key="3">
    <source>
        <dbReference type="EMBL" id="MCV6823153.1"/>
    </source>
</evidence>
<dbReference type="InterPro" id="IPR004046">
    <property type="entry name" value="GST_C"/>
</dbReference>
<accession>A0AAE3LQ47</accession>
<dbReference type="Gene3D" id="1.20.1050.10">
    <property type="match status" value="1"/>
</dbReference>
<dbReference type="Gene3D" id="3.40.30.10">
    <property type="entry name" value="Glutaredoxin"/>
    <property type="match status" value="1"/>
</dbReference>
<dbReference type="InterPro" id="IPR036282">
    <property type="entry name" value="Glutathione-S-Trfase_C_sf"/>
</dbReference>
<proteinExistence type="predicted"/>
<name>A0AAE3LQ47_9RHOB</name>
<dbReference type="RefSeq" id="WP_263951983.1">
    <property type="nucleotide sequence ID" value="NZ_JAOYFC010000001.1"/>
</dbReference>
<dbReference type="CDD" id="cd03196">
    <property type="entry name" value="GST_C_5"/>
    <property type="match status" value="1"/>
</dbReference>
<dbReference type="InterPro" id="IPR040079">
    <property type="entry name" value="Glutathione_S-Trfase"/>
</dbReference>
<dbReference type="SFLD" id="SFLDS00019">
    <property type="entry name" value="Glutathione_Transferase_(cytos"/>
    <property type="match status" value="1"/>
</dbReference>
<reference evidence="3" key="1">
    <citation type="submission" date="2022-10" db="EMBL/GenBank/DDBJ databases">
        <authorList>
            <person name="Yue Y."/>
        </authorList>
    </citation>
    <scope>NUCLEOTIDE SEQUENCE</scope>
    <source>
        <strain evidence="3">Z654</strain>
    </source>
</reference>
<dbReference type="PROSITE" id="PS50404">
    <property type="entry name" value="GST_NTER"/>
    <property type="match status" value="1"/>
</dbReference>
<feature type="domain" description="GST C-terminal" evidence="2">
    <location>
        <begin position="73"/>
        <end position="203"/>
    </location>
</feature>
<dbReference type="PROSITE" id="PS50405">
    <property type="entry name" value="GST_CTER"/>
    <property type="match status" value="1"/>
</dbReference>
<gene>
    <name evidence="3" type="ORF">OH136_01180</name>
</gene>
<protein>
    <submittedName>
        <fullName evidence="3">Glutathione S-transferase</fullName>
    </submittedName>
</protein>
<dbReference type="InterPro" id="IPR050983">
    <property type="entry name" value="GST_Omega/HSP26"/>
</dbReference>
<dbReference type="EMBL" id="JAOYFC010000001">
    <property type="protein sequence ID" value="MCV6823153.1"/>
    <property type="molecule type" value="Genomic_DNA"/>
</dbReference>
<dbReference type="Pfam" id="PF00043">
    <property type="entry name" value="GST_C"/>
    <property type="match status" value="1"/>
</dbReference>